<evidence type="ECO:0000259" key="3">
    <source>
        <dbReference type="Pfam" id="PF22113"/>
    </source>
</evidence>
<feature type="domain" description="OmcA-like N-terminal" evidence="2">
    <location>
        <begin position="110"/>
        <end position="198"/>
    </location>
</feature>
<dbReference type="Pfam" id="PF22113">
    <property type="entry name" value="Mtrc-MtrF_II-IV_dom"/>
    <property type="match status" value="2"/>
</dbReference>
<protein>
    <submittedName>
        <fullName evidence="4">Cytochrome c</fullName>
    </submittedName>
</protein>
<dbReference type="InterPro" id="IPR020014">
    <property type="entry name" value="Decahaem_cyt-c_OmcA/MtrC"/>
</dbReference>
<evidence type="ECO:0000313" key="5">
    <source>
        <dbReference type="Proteomes" id="UP001157186"/>
    </source>
</evidence>
<evidence type="ECO:0000256" key="1">
    <source>
        <dbReference type="SAM" id="MobiDB-lite"/>
    </source>
</evidence>
<dbReference type="PANTHER" id="PTHR39425:SF1">
    <property type="entry name" value="CYTOCHROME C7-LIKE DOMAIN-CONTAINING PROTEIN"/>
    <property type="match status" value="1"/>
</dbReference>
<dbReference type="Gene3D" id="1.10.720.180">
    <property type="match status" value="2"/>
</dbReference>
<accession>A0ABQ6GU75</accession>
<dbReference type="InterPro" id="IPR054336">
    <property type="entry name" value="OmcA-like_N"/>
</dbReference>
<feature type="domain" description="Outer membrane cytochrome MtrC/MtrF-like" evidence="3">
    <location>
        <begin position="209"/>
        <end position="365"/>
    </location>
</feature>
<dbReference type="Proteomes" id="UP001157186">
    <property type="component" value="Unassembled WGS sequence"/>
</dbReference>
<evidence type="ECO:0000313" key="4">
    <source>
        <dbReference type="EMBL" id="GLX79500.1"/>
    </source>
</evidence>
<dbReference type="EMBL" id="BSST01000001">
    <property type="protein sequence ID" value="GLX79500.1"/>
    <property type="molecule type" value="Genomic_DNA"/>
</dbReference>
<proteinExistence type="predicted"/>
<name>A0ABQ6GU75_9GAMM</name>
<keyword evidence="5" id="KW-1185">Reference proteome</keyword>
<comment type="caution">
    <text evidence="4">The sequence shown here is derived from an EMBL/GenBank/DDBJ whole genome shotgun (WGS) entry which is preliminary data.</text>
</comment>
<feature type="region of interest" description="Disordered" evidence="1">
    <location>
        <begin position="32"/>
        <end position="54"/>
    </location>
</feature>
<evidence type="ECO:0000259" key="2">
    <source>
        <dbReference type="Pfam" id="PF22112"/>
    </source>
</evidence>
<dbReference type="SUPFAM" id="SSF48695">
    <property type="entry name" value="Multiheme cytochromes"/>
    <property type="match status" value="1"/>
</dbReference>
<dbReference type="PANTHER" id="PTHR39425">
    <property type="entry name" value="LIPOPROTEIN CYTOCHROME C"/>
    <property type="match status" value="1"/>
</dbReference>
<dbReference type="InterPro" id="IPR054337">
    <property type="entry name" value="Mtrc-MtrF-like_dom_II/IV"/>
</dbReference>
<sequence length="729" mass="78361">MNAHNDFFSKHIKSVILCSLALLIISCGQDGQDGAQGPAGEPGPQGPSTPPVITEPATLLTVSINKVEINSAPIVYFSVSDQNGQPYTTLTAPRFSLAKLIPGTKGNSDAWQSYINTIENADGNGPGTTPKIQATQDREGTLVNNDDGSYRYTFAHDITQISSPQIVSYQPELTHRLAVQISGNDQPTTNASYTWRPLDQATTGILTHDLVTTENCNACHGGLALHGGGRINTQLCVTCHNPGSTDANSNNSLDFKVMIHKIHRGVSLPSVIAGEEYAIWGFRDRKHDYSEVTLPMDIRNCNKCHNSDDPLTPDAIKWQTTPTIEACGSCHDDINFALGKDGGHPGGVMIDNSECSVCHRTGGFVGSIADSHQIDSQIASNKFQFNILSVTHTQANELPEITFSITNPENNNKSYDILNDSEFKAEGGASRIAIDLAWSTTDYNNENSGSLVSRAVSLNPLTTAIDNADGSFTVTSNVAIPQNQTGSGAVALEGHPAVDLDGDGVYSDRVPVKSEVAYFAITDDQPVARREIVTIEKCQACHVNLSLHGANRNDNTQLCAMCHNPNATDITKRSPASADGLKERSIDFKRLIHSIHASEMRTEPFIVYGFGGSEHNFSHVTFPGKLNNCQTCHVNDSYRLPLDVSVQGSTIDTGISLTDRLDDIKITPTAAVCSSCHDDYLSKAHMIQNGGASFNTSQSAIDSHDVVETCIFCHGPDGIKSVNAAHGIE</sequence>
<gene>
    <name evidence="4" type="primary">mtrF</name>
    <name evidence="4" type="ORF">tinsulaeT_28400</name>
</gene>
<dbReference type="NCBIfam" id="TIGR03507">
    <property type="entry name" value="decahem_SO1788"/>
    <property type="match status" value="1"/>
</dbReference>
<organism evidence="4 5">
    <name type="scientific">Thalassotalea insulae</name>
    <dbReference type="NCBI Taxonomy" id="2056778"/>
    <lineage>
        <taxon>Bacteria</taxon>
        <taxon>Pseudomonadati</taxon>
        <taxon>Pseudomonadota</taxon>
        <taxon>Gammaproteobacteria</taxon>
        <taxon>Alteromonadales</taxon>
        <taxon>Colwelliaceae</taxon>
        <taxon>Thalassotalea</taxon>
    </lineage>
</organism>
<dbReference type="InterPro" id="IPR036280">
    <property type="entry name" value="Multihaem_cyt_sf"/>
</dbReference>
<feature type="domain" description="Outer membrane cytochrome MtrC/MtrF-like" evidence="3">
    <location>
        <begin position="530"/>
        <end position="727"/>
    </location>
</feature>
<reference evidence="4 5" key="1">
    <citation type="submission" date="2023-03" db="EMBL/GenBank/DDBJ databases">
        <title>Draft genome sequence of Thalassotalea insulae KCTC 62186T.</title>
        <authorList>
            <person name="Sawabe T."/>
        </authorList>
    </citation>
    <scope>NUCLEOTIDE SEQUENCE [LARGE SCALE GENOMIC DNA]</scope>
    <source>
        <strain evidence="4 5">KCTC 62186</strain>
    </source>
</reference>
<dbReference type="RefSeq" id="WP_284245412.1">
    <property type="nucleotide sequence ID" value="NZ_BSST01000001.1"/>
</dbReference>
<dbReference type="Pfam" id="PF22112">
    <property type="entry name" value="OmcA-like_N"/>
    <property type="match status" value="1"/>
</dbReference>